<sequence>MFTAVPSDRLEYFLKEKNITNYVHAMEYEPKQVIDQPVKSTLNSKAGTYLCINLVNGKKYVGSASQGGMYNRYCGHLLGGHGGSQNVKAAVKKYGIENFAFLVLETNENGKIRDEILATEQKYIDLLMPEYNIALFAGSVLNSKWSQDSRDRLVKSETYLKRMENLRLARKNTPVSEETRELLRANALERGPVSDETKLKMSINNNKSVAIQAYLADSDTLYREFLSIAEAAEHFFNDRDKRGPIKYALAKNTKILNKYYLRKS</sequence>
<keyword evidence="2" id="KW-0255">Endonuclease</keyword>
<keyword evidence="2" id="KW-0496">Mitochondrion</keyword>
<keyword evidence="2" id="KW-0378">Hydrolase</keyword>
<gene>
    <name evidence="2" type="primary">orf264</name>
</gene>
<accession>A0A896Z2P5</accession>
<reference evidence="2" key="1">
    <citation type="journal article" date="2020" name="Comput. Struct. Biotechnol. J.">
        <title>The mitogenomes of two saprophytic Boletales species (Coniophora) reveals intron dynamics and accumulation of plasmid-derived and non-conserved genes.</title>
        <authorList>
            <person name="Wu P."/>
            <person name="Bao Z."/>
            <person name="Tu W."/>
            <person name="Li L."/>
            <person name="Xiong C."/>
            <person name="Jin X."/>
            <person name="Li P."/>
            <person name="Gui M."/>
            <person name="Huang W."/>
            <person name="Li Q."/>
        </authorList>
    </citation>
    <scope>NUCLEOTIDE SEQUENCE</scope>
</reference>
<proteinExistence type="predicted"/>
<dbReference type="NCBIfam" id="TIGR01453">
    <property type="entry name" value="grpIintron_endo"/>
    <property type="match status" value="1"/>
</dbReference>
<geneLocation type="mitochondrion" evidence="2"/>
<feature type="domain" description="GIY-YIG" evidence="1">
    <location>
        <begin position="44"/>
        <end position="133"/>
    </location>
</feature>
<evidence type="ECO:0000259" key="1">
    <source>
        <dbReference type="PROSITE" id="PS50164"/>
    </source>
</evidence>
<dbReference type="AlphaFoldDB" id="A0A896Z2P5"/>
<dbReference type="GO" id="GO:0004519">
    <property type="term" value="F:endonuclease activity"/>
    <property type="evidence" value="ECO:0007669"/>
    <property type="project" value="UniProtKB-KW"/>
</dbReference>
<keyword evidence="2" id="KW-0540">Nuclease</keyword>
<dbReference type="EMBL" id="MT375015">
    <property type="protein sequence ID" value="QSE33972.1"/>
    <property type="molecule type" value="Genomic_DNA"/>
</dbReference>
<dbReference type="SUPFAM" id="SSF82771">
    <property type="entry name" value="GIY-YIG endonuclease"/>
    <property type="match status" value="1"/>
</dbReference>
<evidence type="ECO:0000313" key="2">
    <source>
        <dbReference type="EMBL" id="QSE33972.1"/>
    </source>
</evidence>
<dbReference type="Gene3D" id="3.40.1440.10">
    <property type="entry name" value="GIY-YIG endonuclease"/>
    <property type="match status" value="1"/>
</dbReference>
<protein>
    <submittedName>
        <fullName evidence="2">GIY-YIG endonuclease</fullName>
    </submittedName>
</protein>
<dbReference type="PROSITE" id="PS50164">
    <property type="entry name" value="GIY_YIG"/>
    <property type="match status" value="1"/>
</dbReference>
<name>A0A896Z2P5_9AGAM</name>
<dbReference type="SMART" id="SM00465">
    <property type="entry name" value="GIYc"/>
    <property type="match status" value="1"/>
</dbReference>
<organism evidence="2">
    <name type="scientific">Coniophora olivacea</name>
    <dbReference type="NCBI Taxonomy" id="85977"/>
    <lineage>
        <taxon>Eukaryota</taxon>
        <taxon>Fungi</taxon>
        <taxon>Dikarya</taxon>
        <taxon>Basidiomycota</taxon>
        <taxon>Agaricomycotina</taxon>
        <taxon>Agaricomycetes</taxon>
        <taxon>Agaricomycetidae</taxon>
        <taxon>Boletales</taxon>
        <taxon>Coniophorineae</taxon>
        <taxon>Coniophoraceae</taxon>
        <taxon>Coniophora</taxon>
    </lineage>
</organism>
<dbReference type="InterPro" id="IPR006350">
    <property type="entry name" value="Intron_endoG1"/>
</dbReference>
<dbReference type="InterPro" id="IPR035901">
    <property type="entry name" value="GIY-YIG_endonuc_sf"/>
</dbReference>
<dbReference type="InterPro" id="IPR000305">
    <property type="entry name" value="GIY-YIG_endonuc"/>
</dbReference>